<protein>
    <submittedName>
        <fullName evidence="2">Uncharacterized protein</fullName>
    </submittedName>
</protein>
<sequence length="258" mass="28711">MASEAPLLRRMTNEPVRTPTTKSQTTLRAQSSPPLQSPPHTPQHNIWYRIKRALTRTKPAAKVTPEAASDCELHPTNEKESRPFNSWSTGATKLFRRDRSGSESTAGANTDDNGGYVVTPASTLSSHRHHLCHPKPQHDDSPSFSDLGSPSRAINEQAAQRETCLQDTERSNGLFLRAPPFRHRQREKRTPVWEVFALEEPTDEEQARRAFALVETCGAETARSGNPLAADRRRFDEGGEDEDGGEAPVRRPVLGARF</sequence>
<keyword evidence="3" id="KW-1185">Reference proteome</keyword>
<comment type="caution">
    <text evidence="2">The sequence shown here is derived from an EMBL/GenBank/DDBJ whole genome shotgun (WGS) entry which is preliminary data.</text>
</comment>
<name>A0AA39YL21_9PEZI</name>
<evidence type="ECO:0000313" key="3">
    <source>
        <dbReference type="Proteomes" id="UP001175001"/>
    </source>
</evidence>
<reference evidence="2" key="1">
    <citation type="submission" date="2023-06" db="EMBL/GenBank/DDBJ databases">
        <title>Multi-omics analyses reveal the molecular pathogenesis toolkit of Lasiodiplodia hormozganensis, a cross-kingdom pathogen.</title>
        <authorList>
            <person name="Felix C."/>
            <person name="Meneses R."/>
            <person name="Goncalves M.F.M."/>
            <person name="Tilleman L."/>
            <person name="Duarte A.S."/>
            <person name="Jorrin-Novo J.V."/>
            <person name="Van De Peer Y."/>
            <person name="Deforce D."/>
            <person name="Van Nieuwerburgh F."/>
            <person name="Esteves A.C."/>
            <person name="Alves A."/>
        </authorList>
    </citation>
    <scope>NUCLEOTIDE SEQUENCE</scope>
    <source>
        <strain evidence="2">CBS 339.90</strain>
    </source>
</reference>
<accession>A0AA39YL21</accession>
<feature type="compositionally biased region" description="Basic and acidic residues" evidence="1">
    <location>
        <begin position="71"/>
        <end position="82"/>
    </location>
</feature>
<proteinExistence type="predicted"/>
<feature type="compositionally biased region" description="Polar residues" evidence="1">
    <location>
        <begin position="142"/>
        <end position="161"/>
    </location>
</feature>
<dbReference type="EMBL" id="JAUJDW010000024">
    <property type="protein sequence ID" value="KAK0653935.1"/>
    <property type="molecule type" value="Genomic_DNA"/>
</dbReference>
<feature type="compositionally biased region" description="Basic residues" evidence="1">
    <location>
        <begin position="126"/>
        <end position="135"/>
    </location>
</feature>
<evidence type="ECO:0000313" key="2">
    <source>
        <dbReference type="EMBL" id="KAK0653935.1"/>
    </source>
</evidence>
<feature type="region of interest" description="Disordered" evidence="1">
    <location>
        <begin position="218"/>
        <end position="258"/>
    </location>
</feature>
<feature type="region of interest" description="Disordered" evidence="1">
    <location>
        <begin position="57"/>
        <end position="161"/>
    </location>
</feature>
<evidence type="ECO:0000256" key="1">
    <source>
        <dbReference type="SAM" id="MobiDB-lite"/>
    </source>
</evidence>
<feature type="region of interest" description="Disordered" evidence="1">
    <location>
        <begin position="1"/>
        <end position="45"/>
    </location>
</feature>
<dbReference type="AlphaFoldDB" id="A0AA39YL21"/>
<organism evidence="2 3">
    <name type="scientific">Lasiodiplodia hormozganensis</name>
    <dbReference type="NCBI Taxonomy" id="869390"/>
    <lineage>
        <taxon>Eukaryota</taxon>
        <taxon>Fungi</taxon>
        <taxon>Dikarya</taxon>
        <taxon>Ascomycota</taxon>
        <taxon>Pezizomycotina</taxon>
        <taxon>Dothideomycetes</taxon>
        <taxon>Dothideomycetes incertae sedis</taxon>
        <taxon>Botryosphaeriales</taxon>
        <taxon>Botryosphaeriaceae</taxon>
        <taxon>Lasiodiplodia</taxon>
    </lineage>
</organism>
<dbReference type="Proteomes" id="UP001175001">
    <property type="component" value="Unassembled WGS sequence"/>
</dbReference>
<feature type="compositionally biased region" description="Polar residues" evidence="1">
    <location>
        <begin position="18"/>
        <end position="34"/>
    </location>
</feature>
<gene>
    <name evidence="2" type="ORF">DIS24_g5640</name>
</gene>
<feature type="compositionally biased region" description="Polar residues" evidence="1">
    <location>
        <begin position="102"/>
        <end position="112"/>
    </location>
</feature>